<dbReference type="InterPro" id="IPR002808">
    <property type="entry name" value="AdoCbi_amidolase"/>
</dbReference>
<dbReference type="PANTHER" id="PTHR35336:SF5">
    <property type="entry name" value="ADENOSYLCOBINAMIDE AMIDOHYDROLASE"/>
    <property type="match status" value="1"/>
</dbReference>
<dbReference type="InterPro" id="IPR052209">
    <property type="entry name" value="CbiZ"/>
</dbReference>
<feature type="domain" description="Cysteine-rich small" evidence="1">
    <location>
        <begin position="222"/>
        <end position="301"/>
    </location>
</feature>
<gene>
    <name evidence="2" type="ORF">O0S10_09180</name>
</gene>
<keyword evidence="3" id="KW-1185">Reference proteome</keyword>
<evidence type="ECO:0000259" key="1">
    <source>
        <dbReference type="Pfam" id="PF04071"/>
    </source>
</evidence>
<dbReference type="Proteomes" id="UP001141422">
    <property type="component" value="Unassembled WGS sequence"/>
</dbReference>
<dbReference type="InterPro" id="IPR007212">
    <property type="entry name" value="Zf-like"/>
</dbReference>
<name>A0ABT4II38_9EURY</name>
<evidence type="ECO:0000313" key="3">
    <source>
        <dbReference type="Proteomes" id="UP001141422"/>
    </source>
</evidence>
<dbReference type="PANTHER" id="PTHR35336">
    <property type="entry name" value="ADENOSYLCOBINAMIDE AMIDOHYDROLASE"/>
    <property type="match status" value="1"/>
</dbReference>
<comment type="caution">
    <text evidence="2">The sequence shown here is derived from an EMBL/GenBank/DDBJ whole genome shotgun (WGS) entry which is preliminary data.</text>
</comment>
<proteinExistence type="predicted"/>
<accession>A0ABT4II38</accession>
<dbReference type="EMBL" id="JAPTGB010000022">
    <property type="protein sequence ID" value="MCZ0861389.1"/>
    <property type="molecule type" value="Genomic_DNA"/>
</dbReference>
<reference evidence="2" key="1">
    <citation type="submission" date="2022-12" db="EMBL/GenBank/DDBJ databases">
        <title>Isolation and characterisation of novel Methanocorpusculum spp. from native Australian herbivores indicates the genus is ancestrally host-associated.</title>
        <authorList>
            <person name="Volmer J.G."/>
            <person name="Soo R.M."/>
            <person name="Evans P.N."/>
            <person name="Hoedt E.C."/>
            <person name="Astorga Alsina A.L."/>
            <person name="Woodcroft B.J."/>
            <person name="Tyson G.W."/>
            <person name="Hugenholtz P."/>
            <person name="Morrison M."/>
        </authorList>
    </citation>
    <scope>NUCLEOTIDE SEQUENCE</scope>
    <source>
        <strain evidence="2">MG</strain>
    </source>
</reference>
<organism evidence="2 3">
    <name type="scientific">Methanocorpusculum petauri</name>
    <dbReference type="NCBI Taxonomy" id="3002863"/>
    <lineage>
        <taxon>Archaea</taxon>
        <taxon>Methanobacteriati</taxon>
        <taxon>Methanobacteriota</taxon>
        <taxon>Stenosarchaea group</taxon>
        <taxon>Methanomicrobia</taxon>
        <taxon>Methanomicrobiales</taxon>
        <taxon>Methanocorpusculaceae</taxon>
        <taxon>Methanocorpusculum</taxon>
    </lineage>
</organism>
<evidence type="ECO:0000313" key="2">
    <source>
        <dbReference type="EMBL" id="MCZ0861389.1"/>
    </source>
</evidence>
<dbReference type="RefSeq" id="WP_268925577.1">
    <property type="nucleotide sequence ID" value="NZ_JAPTGB010000022.1"/>
</dbReference>
<dbReference type="Pfam" id="PF01955">
    <property type="entry name" value="CbiZ"/>
    <property type="match status" value="1"/>
</dbReference>
<dbReference type="Pfam" id="PF04071">
    <property type="entry name" value="zf-like"/>
    <property type="match status" value="1"/>
</dbReference>
<protein>
    <submittedName>
        <fullName evidence="2">Adenosylcobinamide amidohydrolase</fullName>
    </submittedName>
</protein>
<sequence length="309" mass="34395">MRYYLRDDVLIVRGNFRAASSGINGGIADVRTILNITIPRNFSGDASLEIDRVATEQGFLQPQFGLLTAVPIMNLCIARYDYITVFVTAGVSDSNRTVNIIVTSDRPLSDTALLGAMITVTETKMQVLMDRKLPAGASPTDAVVIAAEKSRSAPEMFAGILTDTGERIAKAVRQALTEALVRFDSYLLSTWGVSRGWSRGSSVIVRRTRPSFFVYSRYGGDHWTEWVPEGCPYYPCHNYPRQQCSFCYCPLYPCMDSTLGTMIETPHGEVWSCMDCRLVHIPEVAHHLLKNPEAGLLELKNLAKKLEEK</sequence>